<dbReference type="PROSITE" id="PS50931">
    <property type="entry name" value="HTH_LYSR"/>
    <property type="match status" value="1"/>
</dbReference>
<evidence type="ECO:0000256" key="2">
    <source>
        <dbReference type="ARBA" id="ARBA00023015"/>
    </source>
</evidence>
<evidence type="ECO:0000256" key="4">
    <source>
        <dbReference type="ARBA" id="ARBA00023163"/>
    </source>
</evidence>
<dbReference type="InterPro" id="IPR036390">
    <property type="entry name" value="WH_DNA-bd_sf"/>
</dbReference>
<evidence type="ECO:0000259" key="5">
    <source>
        <dbReference type="PROSITE" id="PS50931"/>
    </source>
</evidence>
<dbReference type="PRINTS" id="PR00039">
    <property type="entry name" value="HTHLYSR"/>
</dbReference>
<evidence type="ECO:0000313" key="7">
    <source>
        <dbReference type="Proteomes" id="UP001529491"/>
    </source>
</evidence>
<evidence type="ECO:0000256" key="3">
    <source>
        <dbReference type="ARBA" id="ARBA00023125"/>
    </source>
</evidence>
<evidence type="ECO:0000256" key="1">
    <source>
        <dbReference type="ARBA" id="ARBA00009437"/>
    </source>
</evidence>
<dbReference type="PANTHER" id="PTHR30118">
    <property type="entry name" value="HTH-TYPE TRANSCRIPTIONAL REGULATOR LEUO-RELATED"/>
    <property type="match status" value="1"/>
</dbReference>
<name>A0ABZ0JVY6_9GAMM</name>
<dbReference type="Gene3D" id="3.40.190.10">
    <property type="entry name" value="Periplasmic binding protein-like II"/>
    <property type="match status" value="2"/>
</dbReference>
<dbReference type="SUPFAM" id="SSF53850">
    <property type="entry name" value="Periplasmic binding protein-like II"/>
    <property type="match status" value="1"/>
</dbReference>
<dbReference type="InterPro" id="IPR000847">
    <property type="entry name" value="LysR_HTH_N"/>
</dbReference>
<protein>
    <submittedName>
        <fullName evidence="6">LysR family transcriptional regulator</fullName>
    </submittedName>
</protein>
<evidence type="ECO:0000313" key="6">
    <source>
        <dbReference type="EMBL" id="WOT04470.1"/>
    </source>
</evidence>
<gene>
    <name evidence="6" type="ORF">RGE70_14225</name>
</gene>
<sequence>MDDTTLLRLDFNLLKLLKILGEEKNTKRAADRMFLSQPAVSKGLKKLRAYFDDELFVRQQYGVLPTPYCQDILDKLPRLFEVLGDVFDGHAQFSPTDYSGELSVAINTSIYRPLSRVFFEHLNQLAPKATLKLVNWGWSTEEDIKNGKIHCGINYYPLEISKTLAQKKLATVPFKICCHKDHPFVTSRRTLKDLAEQPIALLVMPDFVNKRNMIEDILIQHGFQPKVKLRADQLSICLNILKKSEAVMPVSDIFDFELSSNLTLVDLSEGDYTSGVGLIQPYRNSVTPVTRWLTSQVEQVFKRYHSTRNNQE</sequence>
<dbReference type="Pfam" id="PF03466">
    <property type="entry name" value="LysR_substrate"/>
    <property type="match status" value="1"/>
</dbReference>
<dbReference type="InterPro" id="IPR005119">
    <property type="entry name" value="LysR_subst-bd"/>
</dbReference>
<comment type="similarity">
    <text evidence="1">Belongs to the LysR transcriptional regulatory family.</text>
</comment>
<dbReference type="InterPro" id="IPR036388">
    <property type="entry name" value="WH-like_DNA-bd_sf"/>
</dbReference>
<keyword evidence="7" id="KW-1185">Reference proteome</keyword>
<reference evidence="6 7" key="1">
    <citation type="submission" date="2023-10" db="EMBL/GenBank/DDBJ databases">
        <title>Complete genome sequence of Shewanella sp. DAU334.</title>
        <authorList>
            <person name="Lee Y.-S."/>
            <person name="Jeong H.-R."/>
            <person name="Hwang E.-J."/>
            <person name="Choi Y.-L."/>
            <person name="Kim G.-D."/>
        </authorList>
    </citation>
    <scope>NUCLEOTIDE SEQUENCE [LARGE SCALE GENOMIC DNA]</scope>
    <source>
        <strain evidence="6 7">DAU334</strain>
    </source>
</reference>
<keyword evidence="4" id="KW-0804">Transcription</keyword>
<dbReference type="SUPFAM" id="SSF46785">
    <property type="entry name" value="Winged helix' DNA-binding domain"/>
    <property type="match status" value="1"/>
</dbReference>
<dbReference type="EMBL" id="CP136522">
    <property type="protein sequence ID" value="WOT04470.1"/>
    <property type="molecule type" value="Genomic_DNA"/>
</dbReference>
<organism evidence="6 7">
    <name type="scientific">Shewanella youngdeokensis</name>
    <dbReference type="NCBI Taxonomy" id="2999068"/>
    <lineage>
        <taxon>Bacteria</taxon>
        <taxon>Pseudomonadati</taxon>
        <taxon>Pseudomonadota</taxon>
        <taxon>Gammaproteobacteria</taxon>
        <taxon>Alteromonadales</taxon>
        <taxon>Shewanellaceae</taxon>
        <taxon>Shewanella</taxon>
    </lineage>
</organism>
<proteinExistence type="inferred from homology"/>
<keyword evidence="3" id="KW-0238">DNA-binding</keyword>
<dbReference type="Gene3D" id="1.10.10.10">
    <property type="entry name" value="Winged helix-like DNA-binding domain superfamily/Winged helix DNA-binding domain"/>
    <property type="match status" value="1"/>
</dbReference>
<keyword evidence="2" id="KW-0805">Transcription regulation</keyword>
<accession>A0ABZ0JVY6</accession>
<feature type="domain" description="HTH lysR-type" evidence="5">
    <location>
        <begin position="9"/>
        <end position="66"/>
    </location>
</feature>
<dbReference type="RefSeq" id="WP_310472101.1">
    <property type="nucleotide sequence ID" value="NZ_CP136522.1"/>
</dbReference>
<dbReference type="PANTHER" id="PTHR30118:SF7">
    <property type="entry name" value="TRANSCRIPTIONAL REGULATOR LYSR FAMILY"/>
    <property type="match status" value="1"/>
</dbReference>
<dbReference type="Proteomes" id="UP001529491">
    <property type="component" value="Chromosome"/>
</dbReference>
<dbReference type="Pfam" id="PF00126">
    <property type="entry name" value="HTH_1"/>
    <property type="match status" value="1"/>
</dbReference>
<dbReference type="InterPro" id="IPR050389">
    <property type="entry name" value="LysR-type_TF"/>
</dbReference>